<name>A0AAV3XYC3_9GAST</name>
<dbReference type="EMBL" id="BLXT01000184">
    <property type="protein sequence ID" value="GFN74943.1"/>
    <property type="molecule type" value="Genomic_DNA"/>
</dbReference>
<reference evidence="1 2" key="1">
    <citation type="journal article" date="2021" name="Elife">
        <title>Chloroplast acquisition without the gene transfer in kleptoplastic sea slugs, Plakobranchus ocellatus.</title>
        <authorList>
            <person name="Maeda T."/>
            <person name="Takahashi S."/>
            <person name="Yoshida T."/>
            <person name="Shimamura S."/>
            <person name="Takaki Y."/>
            <person name="Nagai Y."/>
            <person name="Toyoda A."/>
            <person name="Suzuki Y."/>
            <person name="Arimoto A."/>
            <person name="Ishii H."/>
            <person name="Satoh N."/>
            <person name="Nishiyama T."/>
            <person name="Hasebe M."/>
            <person name="Maruyama T."/>
            <person name="Minagawa J."/>
            <person name="Obokata J."/>
            <person name="Shigenobu S."/>
        </authorList>
    </citation>
    <scope>NUCLEOTIDE SEQUENCE [LARGE SCALE GENOMIC DNA]</scope>
</reference>
<dbReference type="Proteomes" id="UP000735302">
    <property type="component" value="Unassembled WGS sequence"/>
</dbReference>
<dbReference type="AlphaFoldDB" id="A0AAV3XYC3"/>
<proteinExistence type="predicted"/>
<keyword evidence="2" id="KW-1185">Reference proteome</keyword>
<evidence type="ECO:0000313" key="1">
    <source>
        <dbReference type="EMBL" id="GFN74943.1"/>
    </source>
</evidence>
<gene>
    <name evidence="1" type="ORF">PoB_000144900</name>
</gene>
<accession>A0AAV3XYC3</accession>
<comment type="caution">
    <text evidence="1">The sequence shown here is derived from an EMBL/GenBank/DDBJ whole genome shotgun (WGS) entry which is preliminary data.</text>
</comment>
<sequence length="193" mass="22677">MVISGFRPPSVVDVWRPRARTRERKLEYISGVRSANYALAERSWTFLGDKRALSKYSTQSTLCLPSGMLNVLVQVWCYLLYWNNRVVQVWCDLLYWNDRVVQVWCDLLYWNTSVVQVLCDLLYWNNSVVQVWCDLHYWSNCKVQVWCDLLYWNIQNGGSQQGAARADKTKASGRTRERQAVLYKDKTCIRSQG</sequence>
<organism evidence="1 2">
    <name type="scientific">Plakobranchus ocellatus</name>
    <dbReference type="NCBI Taxonomy" id="259542"/>
    <lineage>
        <taxon>Eukaryota</taxon>
        <taxon>Metazoa</taxon>
        <taxon>Spiralia</taxon>
        <taxon>Lophotrochozoa</taxon>
        <taxon>Mollusca</taxon>
        <taxon>Gastropoda</taxon>
        <taxon>Heterobranchia</taxon>
        <taxon>Euthyneura</taxon>
        <taxon>Panpulmonata</taxon>
        <taxon>Sacoglossa</taxon>
        <taxon>Placobranchoidea</taxon>
        <taxon>Plakobranchidae</taxon>
        <taxon>Plakobranchus</taxon>
    </lineage>
</organism>
<evidence type="ECO:0000313" key="2">
    <source>
        <dbReference type="Proteomes" id="UP000735302"/>
    </source>
</evidence>
<protein>
    <submittedName>
        <fullName evidence="1">Uncharacterized protein</fullName>
    </submittedName>
</protein>